<dbReference type="GO" id="GO:0031314">
    <property type="term" value="C:extrinsic component of mitochondrial inner membrane"/>
    <property type="evidence" value="ECO:0007669"/>
    <property type="project" value="UniProtKB-UniRule"/>
</dbReference>
<dbReference type="Proteomes" id="UP000095192">
    <property type="component" value="Unassembled WGS sequence"/>
</dbReference>
<accession>A0A1D3CUG6</accession>
<dbReference type="Pfam" id="PF01209">
    <property type="entry name" value="Ubie_methyltran"/>
    <property type="match status" value="2"/>
</dbReference>
<evidence type="ECO:0000256" key="4">
    <source>
        <dbReference type="HAMAP-Rule" id="MF_03191"/>
    </source>
</evidence>
<dbReference type="Gene3D" id="3.40.50.150">
    <property type="entry name" value="Vaccinia Virus protein VP39"/>
    <property type="match status" value="1"/>
</dbReference>
<dbReference type="InterPro" id="IPR023576">
    <property type="entry name" value="UbiE/COQ5_MeTrFase_CS"/>
</dbReference>
<gene>
    <name evidence="5" type="ORF">cyc_06773</name>
</gene>
<keyword evidence="4" id="KW-0831">Ubiquinone biosynthesis</keyword>
<dbReference type="PANTHER" id="PTHR43591">
    <property type="entry name" value="METHYLTRANSFERASE"/>
    <property type="match status" value="1"/>
</dbReference>
<dbReference type="VEuPathDB" id="ToxoDB:LOC34622866"/>
<feature type="binding site" evidence="4">
    <location>
        <position position="198"/>
    </location>
    <ligand>
        <name>S-adenosyl-L-methionine</name>
        <dbReference type="ChEBI" id="CHEBI:59789"/>
    </ligand>
</feature>
<dbReference type="GO" id="GO:0032259">
    <property type="term" value="P:methylation"/>
    <property type="evidence" value="ECO:0007669"/>
    <property type="project" value="UniProtKB-KW"/>
</dbReference>
<dbReference type="HAMAP" id="MF_01813">
    <property type="entry name" value="MenG_UbiE_methyltr"/>
    <property type="match status" value="1"/>
</dbReference>
<dbReference type="InterPro" id="IPR029063">
    <property type="entry name" value="SAM-dependent_MTases_sf"/>
</dbReference>
<dbReference type="InParanoid" id="A0A1D3CUG6"/>
<evidence type="ECO:0000313" key="5">
    <source>
        <dbReference type="EMBL" id="OEH74840.1"/>
    </source>
</evidence>
<dbReference type="FunCoup" id="A0A1D3CUG6">
    <property type="interactions" value="174"/>
</dbReference>
<comment type="caution">
    <text evidence="4">Lacks conserved residue(s) required for the propagation of feature annotation.</text>
</comment>
<dbReference type="AlphaFoldDB" id="A0A1D3CUG6"/>
<comment type="catalytic activity">
    <reaction evidence="4">
        <text>a 2-methoxy-6-(all-trans-polyprenyl)benzene-1,4-diol + S-adenosyl-L-methionine = a 5-methoxy-2-methyl-3-(all-trans-polyprenyl)benzene-1,4-diol + S-adenosyl-L-homocysteine + H(+)</text>
        <dbReference type="Rhea" id="RHEA:28286"/>
        <dbReference type="Rhea" id="RHEA-COMP:10858"/>
        <dbReference type="Rhea" id="RHEA-COMP:10859"/>
        <dbReference type="ChEBI" id="CHEBI:15378"/>
        <dbReference type="ChEBI" id="CHEBI:57856"/>
        <dbReference type="ChEBI" id="CHEBI:59789"/>
        <dbReference type="ChEBI" id="CHEBI:84166"/>
        <dbReference type="ChEBI" id="CHEBI:84167"/>
        <dbReference type="EC" id="2.1.1.201"/>
    </reaction>
</comment>
<comment type="subunit">
    <text evidence="4">Component of a multi-subunit COQ enzyme complex.</text>
</comment>
<keyword evidence="4" id="KW-0999">Mitochondrion inner membrane</keyword>
<keyword evidence="4" id="KW-0496">Mitochondrion</keyword>
<keyword evidence="5" id="KW-0830">Ubiquinone</keyword>
<keyword evidence="6" id="KW-1185">Reference proteome</keyword>
<keyword evidence="4" id="KW-0472">Membrane</keyword>
<dbReference type="PANTHER" id="PTHR43591:SF24">
    <property type="entry name" value="2-METHOXY-6-POLYPRENYL-1,4-BENZOQUINOL METHYLASE, MITOCHONDRIAL"/>
    <property type="match status" value="1"/>
</dbReference>
<dbReference type="EC" id="2.1.1.201" evidence="4"/>
<comment type="subcellular location">
    <subcellularLocation>
        <location evidence="4">Mitochondrion inner membrane</location>
        <topology evidence="4">Peripheral membrane protein</topology>
        <orientation evidence="4">Matrix side</orientation>
    </subcellularLocation>
</comment>
<evidence type="ECO:0000313" key="6">
    <source>
        <dbReference type="Proteomes" id="UP000095192"/>
    </source>
</evidence>
<sequence length="496" mass="52969">MAEERQEENVSAADGCVTSANARIAAEEERLFPMRTAVLRLSRGGPPLRQPAVSFVAGNGSAKHLLCPLERHGGGRAAGLVSFASLGGGPLRAFTTGGPRNAEQFTSFGNRTVPIEEKEKLVGGVFDSVAEKYDLMNDLMSFGIHRLWKDHFTELVNFPPLQEAKVPAARRSAEEASAEAADCEAATPFAVLDLAGGTGDIAFRLIDRALQQLEVSRGEEQKQRQQEHGCSGVEVTVCDINAEMLRVGMTRACERGLPVRPLVDALAPCADEGEKDSNSSSKILLPRSSDFGRVGPVGLRWVRGSGECLPFAAGSFDLVTIAFGLRNFTSPSKGLREAMRVLKAGGRFLCLEFSAVENAVLKGLYDVYSFAALPLLGSAVAGDSGAYRYLAESIRRFPPQAELARMMQQEGFKHVSFSNMTGGVVAIHSGFKGERRGPSNAGRPLAFTEAKSSQKGVLEGGEKLQGEGLTRKNFPSSNLAAISRLPSPGIVIASRA</sequence>
<reference evidence="5 6" key="1">
    <citation type="journal article" date="2016" name="BMC Genomics">
        <title>Comparative genomics reveals Cyclospora cayetanensis possesses coccidia-like metabolism and invasion components but unique surface antigens.</title>
        <authorList>
            <person name="Liu S."/>
            <person name="Wang L."/>
            <person name="Zheng H."/>
            <person name="Xu Z."/>
            <person name="Roellig D.M."/>
            <person name="Li N."/>
            <person name="Frace M.A."/>
            <person name="Tang K."/>
            <person name="Arrowood M.J."/>
            <person name="Moss D.M."/>
            <person name="Zhang L."/>
            <person name="Feng Y."/>
            <person name="Xiao L."/>
        </authorList>
    </citation>
    <scope>NUCLEOTIDE SEQUENCE [LARGE SCALE GENOMIC DNA]</scope>
    <source>
        <strain evidence="5 6">CHN_HEN01</strain>
    </source>
</reference>
<feature type="binding site" evidence="4">
    <location>
        <position position="239"/>
    </location>
    <ligand>
        <name>S-adenosyl-L-methionine</name>
        <dbReference type="ChEBI" id="CHEBI:59789"/>
    </ligand>
</feature>
<evidence type="ECO:0000256" key="2">
    <source>
        <dbReference type="ARBA" id="ARBA00022679"/>
    </source>
</evidence>
<keyword evidence="3 4" id="KW-0949">S-adenosyl-L-methionine</keyword>
<comment type="similarity">
    <text evidence="4">Belongs to the class I-like SAM-binding methyltransferase superfamily. MenG/UbiE family.</text>
</comment>
<keyword evidence="1 4" id="KW-0489">Methyltransferase</keyword>
<dbReference type="SUPFAM" id="SSF53335">
    <property type="entry name" value="S-adenosyl-L-methionine-dependent methyltransferases"/>
    <property type="match status" value="1"/>
</dbReference>
<organism evidence="5 6">
    <name type="scientific">Cyclospora cayetanensis</name>
    <dbReference type="NCBI Taxonomy" id="88456"/>
    <lineage>
        <taxon>Eukaryota</taxon>
        <taxon>Sar</taxon>
        <taxon>Alveolata</taxon>
        <taxon>Apicomplexa</taxon>
        <taxon>Conoidasida</taxon>
        <taxon>Coccidia</taxon>
        <taxon>Eucoccidiorida</taxon>
        <taxon>Eimeriorina</taxon>
        <taxon>Eimeriidae</taxon>
        <taxon>Cyclospora</taxon>
    </lineage>
</organism>
<dbReference type="EMBL" id="JROU02001916">
    <property type="protein sequence ID" value="OEH74840.1"/>
    <property type="molecule type" value="Genomic_DNA"/>
</dbReference>
<protein>
    <recommendedName>
        <fullName evidence="4">2-methoxy-6-polyprenyl-1,4-benzoquinol methylase, mitochondrial</fullName>
        <ecNumber evidence="4">2.1.1.201</ecNumber>
    </recommendedName>
    <alternativeName>
        <fullName evidence="4">Ubiquinone biosynthesis methyltransferase COQ5</fullName>
    </alternativeName>
</protein>
<dbReference type="InterPro" id="IPR004033">
    <property type="entry name" value="UbiE/COQ5_MeTrFase"/>
</dbReference>
<name>A0A1D3CUG6_9EIME</name>
<dbReference type="UniPathway" id="UPA00232"/>
<evidence type="ECO:0000256" key="3">
    <source>
        <dbReference type="ARBA" id="ARBA00022691"/>
    </source>
</evidence>
<evidence type="ECO:0000256" key="1">
    <source>
        <dbReference type="ARBA" id="ARBA00022603"/>
    </source>
</evidence>
<dbReference type="PROSITE" id="PS01183">
    <property type="entry name" value="UBIE_1"/>
    <property type="match status" value="1"/>
</dbReference>
<comment type="caution">
    <text evidence="5">The sequence shown here is derived from an EMBL/GenBank/DDBJ whole genome shotgun (WGS) entry which is preliminary data.</text>
</comment>
<comment type="pathway">
    <text evidence="4">Cofactor biosynthesis; ubiquinone biosynthesis.</text>
</comment>
<dbReference type="VEuPathDB" id="ToxoDB:cyc_06773"/>
<dbReference type="GO" id="GO:0008425">
    <property type="term" value="F:2-methoxy-6-polyprenyl-1,4-benzoquinol methyltransferase activity"/>
    <property type="evidence" value="ECO:0007669"/>
    <property type="project" value="UniProtKB-UniRule"/>
</dbReference>
<comment type="function">
    <text evidence="4">Methyltransferase required for the conversion of 2-polyprenyl-6-methoxy-1,4-benzoquinol (DDMQH2) to 2-polyprenyl-3-methyl-6-methoxy-1,4-benzoquinol (DMQH2).</text>
</comment>
<dbReference type="PROSITE" id="PS51608">
    <property type="entry name" value="SAM_MT_UBIE"/>
    <property type="match status" value="1"/>
</dbReference>
<keyword evidence="2 4" id="KW-0808">Transferase</keyword>
<proteinExistence type="inferred from homology"/>